<dbReference type="EMBL" id="WKJK01000002">
    <property type="protein sequence ID" value="MRW89506.1"/>
    <property type="molecule type" value="Genomic_DNA"/>
</dbReference>
<evidence type="ECO:0000313" key="2">
    <source>
        <dbReference type="Proteomes" id="UP000433309"/>
    </source>
</evidence>
<proteinExistence type="predicted"/>
<protein>
    <submittedName>
        <fullName evidence="1">Uncharacterized protein</fullName>
    </submittedName>
</protein>
<name>A0A6I2KZ35_9BURK</name>
<evidence type="ECO:0000313" key="1">
    <source>
        <dbReference type="EMBL" id="MRW89506.1"/>
    </source>
</evidence>
<reference evidence="1 2" key="1">
    <citation type="submission" date="2019-11" db="EMBL/GenBank/DDBJ databases">
        <title>Novel species isolated from a subtropical stream in China.</title>
        <authorList>
            <person name="Lu H."/>
        </authorList>
    </citation>
    <scope>NUCLEOTIDE SEQUENCE [LARGE SCALE GENOMIC DNA]</scope>
    <source>
        <strain evidence="1 2">FT80W</strain>
    </source>
</reference>
<dbReference type="Proteomes" id="UP000433309">
    <property type="component" value="Unassembled WGS sequence"/>
</dbReference>
<accession>A0A6I2KZ35</accession>
<keyword evidence="2" id="KW-1185">Reference proteome</keyword>
<comment type="caution">
    <text evidence="1">The sequence shown here is derived from an EMBL/GenBank/DDBJ whole genome shotgun (WGS) entry which is preliminary data.</text>
</comment>
<sequence>MNNNFQFGFGFGHGNDRGGFGGHGGYDAGDASYTFTITNGAVTAVQASTTHGSTTTTRDVAIGPTTSYTVNSDGTITQTTVVDHEVETTIYAAGTTAGSYNVQSVTDTYIQQGTATTRLDVEPYDRAKFTIDSSGAVTAVDKVLSDGTTKTVTVDSDTTYTQLASGYILEVQTHGSHTSFEVYHDGNGDGIYTEIAHGSGSTVDLVGLQTQVSTINNVL</sequence>
<organism evidence="1 2">
    <name type="scientific">Duganella guangzhouensis</name>
    <dbReference type="NCBI Taxonomy" id="2666084"/>
    <lineage>
        <taxon>Bacteria</taxon>
        <taxon>Pseudomonadati</taxon>
        <taxon>Pseudomonadota</taxon>
        <taxon>Betaproteobacteria</taxon>
        <taxon>Burkholderiales</taxon>
        <taxon>Oxalobacteraceae</taxon>
        <taxon>Telluria group</taxon>
        <taxon>Duganella</taxon>
    </lineage>
</organism>
<dbReference type="AlphaFoldDB" id="A0A6I2KZ35"/>
<gene>
    <name evidence="1" type="ORF">GJ699_05870</name>
</gene>
<dbReference type="RefSeq" id="WP_154373997.1">
    <property type="nucleotide sequence ID" value="NZ_WKJK01000002.1"/>
</dbReference>